<dbReference type="InterPro" id="IPR017441">
    <property type="entry name" value="Protein_kinase_ATP_BS"/>
</dbReference>
<keyword evidence="1" id="KW-0808">Transferase</keyword>
<feature type="domain" description="Protein kinase" evidence="6">
    <location>
        <begin position="307"/>
        <end position="585"/>
    </location>
</feature>
<dbReference type="InterPro" id="IPR046958">
    <property type="entry name" value="RBK1/2/STUNTED"/>
</dbReference>
<evidence type="ECO:0000259" key="6">
    <source>
        <dbReference type="PROSITE" id="PS50011"/>
    </source>
</evidence>
<dbReference type="FunFam" id="3.40.50.620:FF:000177">
    <property type="entry name" value="probable receptor-like serine/threonine-protein kinase At5g57670"/>
    <property type="match status" value="1"/>
</dbReference>
<dbReference type="InterPro" id="IPR000719">
    <property type="entry name" value="Prot_kinase_dom"/>
</dbReference>
<dbReference type="SUPFAM" id="SSF56112">
    <property type="entry name" value="Protein kinase-like (PK-like)"/>
    <property type="match status" value="1"/>
</dbReference>
<dbReference type="AlphaFoldDB" id="A0AAV0DG07"/>
<reference evidence="7" key="1">
    <citation type="submission" date="2022-07" db="EMBL/GenBank/DDBJ databases">
        <authorList>
            <person name="Macas J."/>
            <person name="Novak P."/>
            <person name="Neumann P."/>
        </authorList>
    </citation>
    <scope>NUCLEOTIDE SEQUENCE</scope>
</reference>
<evidence type="ECO:0000256" key="1">
    <source>
        <dbReference type="ARBA" id="ARBA00022679"/>
    </source>
</evidence>
<dbReference type="PROSITE" id="PS00107">
    <property type="entry name" value="PROTEIN_KINASE_ATP"/>
    <property type="match status" value="1"/>
</dbReference>
<evidence type="ECO:0000313" key="8">
    <source>
        <dbReference type="Proteomes" id="UP001152523"/>
    </source>
</evidence>
<dbReference type="Proteomes" id="UP001152523">
    <property type="component" value="Unassembled WGS sequence"/>
</dbReference>
<evidence type="ECO:0000256" key="5">
    <source>
        <dbReference type="PROSITE-ProRule" id="PRU10141"/>
    </source>
</evidence>
<evidence type="ECO:0000256" key="4">
    <source>
        <dbReference type="ARBA" id="ARBA00022840"/>
    </source>
</evidence>
<dbReference type="Gene3D" id="1.10.510.10">
    <property type="entry name" value="Transferase(Phosphotransferase) domain 1"/>
    <property type="match status" value="1"/>
</dbReference>
<proteinExistence type="predicted"/>
<dbReference type="InterPro" id="IPR011009">
    <property type="entry name" value="Kinase-like_dom_sf"/>
</dbReference>
<keyword evidence="8" id="KW-1185">Reference proteome</keyword>
<gene>
    <name evidence="7" type="ORF">CEPIT_LOCUS14679</name>
</gene>
<comment type="caution">
    <text evidence="7">The sequence shown here is derived from an EMBL/GenBank/DDBJ whole genome shotgun (WGS) entry which is preliminary data.</text>
</comment>
<evidence type="ECO:0000256" key="3">
    <source>
        <dbReference type="ARBA" id="ARBA00022777"/>
    </source>
</evidence>
<dbReference type="GO" id="GO:0004672">
    <property type="term" value="F:protein kinase activity"/>
    <property type="evidence" value="ECO:0007669"/>
    <property type="project" value="InterPro"/>
</dbReference>
<dbReference type="SMART" id="SM00220">
    <property type="entry name" value="S_TKc"/>
    <property type="match status" value="1"/>
</dbReference>
<dbReference type="Pfam" id="PF00582">
    <property type="entry name" value="Usp"/>
    <property type="match status" value="1"/>
</dbReference>
<sequence length="651" mass="71364">MKLTGNCAAAEFRTIGGNGGSSGGGAVVVVGVKMDSRSKELLTWTLVKVAQTGDRIIALHVLDSDTDKSEMLRLVKTFDSVLAAYEGFCNLKQVDLKLRVCRGSPTRKILAREVETCRASILILGTSGTHLAAHSSVSVAKYCARNVNKNISVLAVDNGKVTFRSETNLSVSHESCTPGMSQSRFRKRKTLPKCHLGNSMALVPVKIVNVSESRPGWTFLRRVFFQNHKDSGNPSPNKFSVVQWVLRLRGHSDERQFMVNEISEAAVPAPVHTSSLVHQELAGLSAKYSSTCRLFGYQELVLATSNFMPENLIGKGGSSTVYKGSLPDGTDLAVKILKPSDALEKQFFSEIEILTTLHHENIISLFGFCFEENNFLLVYDLLSRGSLEDNLHGTQNVGAFFGWQDRFKVALGVAKALDHLHNSTNVPVIHRDVKSSNILLSNDFEPKLSDFGLATSASCSSSKLDGIDVAGTFGYLAPEYFMHGKLDEKVDVYALGVVLLELLSGRKPIGNAHAMGQGSLVLWAKQILKNGKDVELLDVRLLNAYDHDEFNRMVLAATICIGREPKCRPNIDTVVKLLQGEHEAIQWARQLLNSANEVDEVGDEQPATARIQSFINLALLDTEDDSLSISSNSISVDDYLQGRWSRSSSFD</sequence>
<accession>A0AAV0DG07</accession>
<dbReference type="Gene3D" id="3.40.50.620">
    <property type="entry name" value="HUPs"/>
    <property type="match status" value="1"/>
</dbReference>
<keyword evidence="3" id="KW-0418">Kinase</keyword>
<dbReference type="GO" id="GO:0005524">
    <property type="term" value="F:ATP binding"/>
    <property type="evidence" value="ECO:0007669"/>
    <property type="project" value="UniProtKB-UniRule"/>
</dbReference>
<protein>
    <recommendedName>
        <fullName evidence="6">Protein kinase domain-containing protein</fullName>
    </recommendedName>
</protein>
<dbReference type="InterPro" id="IPR006016">
    <property type="entry name" value="UspA"/>
</dbReference>
<dbReference type="InterPro" id="IPR014729">
    <property type="entry name" value="Rossmann-like_a/b/a_fold"/>
</dbReference>
<dbReference type="Pfam" id="PF00069">
    <property type="entry name" value="Pkinase"/>
    <property type="match status" value="1"/>
</dbReference>
<dbReference type="Gene3D" id="3.30.200.20">
    <property type="entry name" value="Phosphorylase Kinase, domain 1"/>
    <property type="match status" value="1"/>
</dbReference>
<dbReference type="PROSITE" id="PS00108">
    <property type="entry name" value="PROTEIN_KINASE_ST"/>
    <property type="match status" value="1"/>
</dbReference>
<evidence type="ECO:0000313" key="7">
    <source>
        <dbReference type="EMBL" id="CAH9098988.1"/>
    </source>
</evidence>
<feature type="binding site" evidence="5">
    <location>
        <position position="335"/>
    </location>
    <ligand>
        <name>ATP</name>
        <dbReference type="ChEBI" id="CHEBI:30616"/>
    </ligand>
</feature>
<dbReference type="CDD" id="cd00293">
    <property type="entry name" value="USP-like"/>
    <property type="match status" value="1"/>
</dbReference>
<keyword evidence="2 5" id="KW-0547">Nucleotide-binding</keyword>
<name>A0AAV0DG07_9ASTE</name>
<keyword evidence="4 5" id="KW-0067">ATP-binding</keyword>
<evidence type="ECO:0000256" key="2">
    <source>
        <dbReference type="ARBA" id="ARBA00022741"/>
    </source>
</evidence>
<dbReference type="SUPFAM" id="SSF52402">
    <property type="entry name" value="Adenine nucleotide alpha hydrolases-like"/>
    <property type="match status" value="1"/>
</dbReference>
<dbReference type="EMBL" id="CAMAPF010000104">
    <property type="protein sequence ID" value="CAH9098988.1"/>
    <property type="molecule type" value="Genomic_DNA"/>
</dbReference>
<dbReference type="FunFam" id="1.10.510.10:FF:000284">
    <property type="entry name" value="Putative receptor-like serine/threonine-protein kinase"/>
    <property type="match status" value="1"/>
</dbReference>
<dbReference type="PANTHER" id="PTHR47987:SF5">
    <property type="entry name" value="PROTEIN KINASE DOMAIN-CONTAINING PROTEIN"/>
    <property type="match status" value="1"/>
</dbReference>
<organism evidence="7 8">
    <name type="scientific">Cuscuta epithymum</name>
    <dbReference type="NCBI Taxonomy" id="186058"/>
    <lineage>
        <taxon>Eukaryota</taxon>
        <taxon>Viridiplantae</taxon>
        <taxon>Streptophyta</taxon>
        <taxon>Embryophyta</taxon>
        <taxon>Tracheophyta</taxon>
        <taxon>Spermatophyta</taxon>
        <taxon>Magnoliopsida</taxon>
        <taxon>eudicotyledons</taxon>
        <taxon>Gunneridae</taxon>
        <taxon>Pentapetalae</taxon>
        <taxon>asterids</taxon>
        <taxon>lamiids</taxon>
        <taxon>Solanales</taxon>
        <taxon>Convolvulaceae</taxon>
        <taxon>Cuscuteae</taxon>
        <taxon>Cuscuta</taxon>
        <taxon>Cuscuta subgen. Cuscuta</taxon>
    </lineage>
</organism>
<dbReference type="InterPro" id="IPR008271">
    <property type="entry name" value="Ser/Thr_kinase_AS"/>
</dbReference>
<dbReference type="PROSITE" id="PS50011">
    <property type="entry name" value="PROTEIN_KINASE_DOM"/>
    <property type="match status" value="1"/>
</dbReference>
<dbReference type="FunFam" id="3.30.200.20:FF:000268">
    <property type="entry name" value="probable receptor-like serine/threonine-protein kinase At5g57670"/>
    <property type="match status" value="1"/>
</dbReference>
<dbReference type="PANTHER" id="PTHR47987">
    <property type="entry name" value="OS08G0249100 PROTEIN"/>
    <property type="match status" value="1"/>
</dbReference>